<reference evidence="1" key="1">
    <citation type="submission" date="2021-01" db="EMBL/GenBank/DDBJ databases">
        <authorList>
            <person name="Corre E."/>
            <person name="Pelletier E."/>
            <person name="Niang G."/>
            <person name="Scheremetjew M."/>
            <person name="Finn R."/>
            <person name="Kale V."/>
            <person name="Holt S."/>
            <person name="Cochrane G."/>
            <person name="Meng A."/>
            <person name="Brown T."/>
            <person name="Cohen L."/>
        </authorList>
    </citation>
    <scope>NUCLEOTIDE SEQUENCE</scope>
    <source>
        <strain evidence="1">B650</strain>
    </source>
</reference>
<protein>
    <submittedName>
        <fullName evidence="1">Uncharacterized protein</fullName>
    </submittedName>
</protein>
<proteinExistence type="predicted"/>
<sequence>MAQSVGRVVAAIESSLLRWEHGQYSSESQDRHDVFVRSIPMFGKPRSLEIFELESDGSSTFAPIQDIRVDPATLCKGAWAVVQLAVENSELKSIRNEVVRIATKVFSLAEGKLIEYALPKDIVRISWAYIKSRSDGVRRASSSPMIRKIVQQLNENNLSLDDMAPNDVAWLLWCLGEAGVRTNECHHKKRYLTLDKMQLTLEELVSLSPSESVALLQGITSIEAMNDTQLLKRVIADIESKVPVFSPNELVSIVTSLSKLRSLLSATAVDLKVSNTKEEDTFNEEEALLSDVKKKAVDSDTSSLPSEEKDRLVDGTSKKEFERNDFMSRGPELTTEILMRCNGLIKNLASVLAHSASKMTPSQIRQTLHSYVFMAIQSDELFDVMDAEVNARIGAFDRSFDGEETVQSLLKSTEDRSVDAAAAISSLRDNLAGEVSEEILKQLQKASEQISGTAAAACKVSNRVHRVDRGASIDSEDILRSTEDGAMCEFGRCQELIASYRRIEFTNGNV</sequence>
<dbReference type="EMBL" id="HBGY01026210">
    <property type="protein sequence ID" value="CAD9599557.1"/>
    <property type="molecule type" value="Transcribed_RNA"/>
</dbReference>
<name>A0A7S2LAF5_9STRA</name>
<evidence type="ECO:0000313" key="1">
    <source>
        <dbReference type="EMBL" id="CAD9599557.1"/>
    </source>
</evidence>
<accession>A0A7S2LAF5</accession>
<organism evidence="1">
    <name type="scientific">Leptocylindrus danicus</name>
    <dbReference type="NCBI Taxonomy" id="163516"/>
    <lineage>
        <taxon>Eukaryota</taxon>
        <taxon>Sar</taxon>
        <taxon>Stramenopiles</taxon>
        <taxon>Ochrophyta</taxon>
        <taxon>Bacillariophyta</taxon>
        <taxon>Coscinodiscophyceae</taxon>
        <taxon>Chaetocerotophycidae</taxon>
        <taxon>Leptocylindrales</taxon>
        <taxon>Leptocylindraceae</taxon>
        <taxon>Leptocylindrus</taxon>
    </lineage>
</organism>
<gene>
    <name evidence="1" type="ORF">LDAN0321_LOCUS16208</name>
</gene>
<dbReference type="AlphaFoldDB" id="A0A7S2LAF5"/>